<keyword evidence="5" id="KW-0503">Monooxygenase</keyword>
<comment type="cofactor">
    <cofactor evidence="1 4">
        <name>heme</name>
        <dbReference type="ChEBI" id="CHEBI:30413"/>
    </cofactor>
</comment>
<evidence type="ECO:0000313" key="6">
    <source>
        <dbReference type="EMBL" id="KAF2823675.1"/>
    </source>
</evidence>
<keyword evidence="4 5" id="KW-0349">Heme</keyword>
<keyword evidence="3 4" id="KW-0408">Iron</keyword>
<dbReference type="OrthoDB" id="1470350at2759"/>
<reference evidence="6" key="1">
    <citation type="journal article" date="2020" name="Stud. Mycol.">
        <title>101 Dothideomycetes genomes: a test case for predicting lifestyles and emergence of pathogens.</title>
        <authorList>
            <person name="Haridas S."/>
            <person name="Albert R."/>
            <person name="Binder M."/>
            <person name="Bloem J."/>
            <person name="Labutti K."/>
            <person name="Salamov A."/>
            <person name="Andreopoulos B."/>
            <person name="Baker S."/>
            <person name="Barry K."/>
            <person name="Bills G."/>
            <person name="Bluhm B."/>
            <person name="Cannon C."/>
            <person name="Castanera R."/>
            <person name="Culley D."/>
            <person name="Daum C."/>
            <person name="Ezra D."/>
            <person name="Gonzalez J."/>
            <person name="Henrissat B."/>
            <person name="Kuo A."/>
            <person name="Liang C."/>
            <person name="Lipzen A."/>
            <person name="Lutzoni F."/>
            <person name="Magnuson J."/>
            <person name="Mondo S."/>
            <person name="Nolan M."/>
            <person name="Ohm R."/>
            <person name="Pangilinan J."/>
            <person name="Park H.-J."/>
            <person name="Ramirez L."/>
            <person name="Alfaro M."/>
            <person name="Sun H."/>
            <person name="Tritt A."/>
            <person name="Yoshinaga Y."/>
            <person name="Zwiers L.-H."/>
            <person name="Turgeon B."/>
            <person name="Goodwin S."/>
            <person name="Spatafora J."/>
            <person name="Crous P."/>
            <person name="Grigoriev I."/>
        </authorList>
    </citation>
    <scope>NUCLEOTIDE SEQUENCE</scope>
    <source>
        <strain evidence="6">CBS 113818</strain>
    </source>
</reference>
<dbReference type="GO" id="GO:0004497">
    <property type="term" value="F:monooxygenase activity"/>
    <property type="evidence" value="ECO:0007669"/>
    <property type="project" value="UniProtKB-KW"/>
</dbReference>
<accession>A0A6A6ZTM3</accession>
<dbReference type="GO" id="GO:0020037">
    <property type="term" value="F:heme binding"/>
    <property type="evidence" value="ECO:0007669"/>
    <property type="project" value="InterPro"/>
</dbReference>
<dbReference type="PROSITE" id="PS00086">
    <property type="entry name" value="CYTOCHROME_P450"/>
    <property type="match status" value="1"/>
</dbReference>
<dbReference type="GO" id="GO:0005506">
    <property type="term" value="F:iron ion binding"/>
    <property type="evidence" value="ECO:0007669"/>
    <property type="project" value="InterPro"/>
</dbReference>
<dbReference type="PANTHER" id="PTHR24305">
    <property type="entry name" value="CYTOCHROME P450"/>
    <property type="match status" value="1"/>
</dbReference>
<keyword evidence="2 4" id="KW-0479">Metal-binding</keyword>
<dbReference type="EMBL" id="MU006231">
    <property type="protein sequence ID" value="KAF2823675.1"/>
    <property type="molecule type" value="Genomic_DNA"/>
</dbReference>
<feature type="non-terminal residue" evidence="6">
    <location>
        <position position="1"/>
    </location>
</feature>
<dbReference type="CDD" id="cd11058">
    <property type="entry name" value="CYP60B-like"/>
    <property type="match status" value="1"/>
</dbReference>
<evidence type="ECO:0000313" key="7">
    <source>
        <dbReference type="Proteomes" id="UP000799424"/>
    </source>
</evidence>
<dbReference type="Pfam" id="PF00067">
    <property type="entry name" value="p450"/>
    <property type="match status" value="1"/>
</dbReference>
<dbReference type="GO" id="GO:0016705">
    <property type="term" value="F:oxidoreductase activity, acting on paired donors, with incorporation or reduction of molecular oxygen"/>
    <property type="evidence" value="ECO:0007669"/>
    <property type="project" value="InterPro"/>
</dbReference>
<dbReference type="InterPro" id="IPR001128">
    <property type="entry name" value="Cyt_P450"/>
</dbReference>
<evidence type="ECO:0000256" key="2">
    <source>
        <dbReference type="ARBA" id="ARBA00022723"/>
    </source>
</evidence>
<evidence type="ECO:0000256" key="4">
    <source>
        <dbReference type="PIRSR" id="PIRSR602401-1"/>
    </source>
</evidence>
<name>A0A6A6ZTM3_9PLEO</name>
<dbReference type="Gene3D" id="1.10.630.10">
    <property type="entry name" value="Cytochrome P450"/>
    <property type="match status" value="1"/>
</dbReference>
<sequence length="472" mass="53847">YLHIKSPLYKIPGPPIAAWSNVPYSYTFLTGQQPFAMLKLHERFGSVVRSAPNEISFNTATAWKDIYGFRPGHRTFIKSEFYDGSSFIDQGAHGLATCRDPEEHARQRRYLSHAFSERALREQEVLVAEIVDLFVDKVGEVGTDEDGVDLGHWLRMCMFDITGSLAFGRTFDAVKNGGQHPSVKFIHKALRQIAILDTMRRFPWLSRFLMLFVSGKIQKLLDDNKIHEEYTMAAIVDRLNDENKRPDFLTRLTENGREEVSTIQLAAHAADILQAGSDTSNTTLNTLFYYLLRRPDLMEELQKQIRPRFNSYSEITASSAGSVPLIRGFVLEALRIYPSLPLGLPRVVPVGGDIVDGHWIPAGTIVSVNPYAACLSPTNFHDPWSFRPERWLNKDHNDVLDASQPWSCGPRGCIGQNLAWIEMNTILVKLIYMYDFEWVNTEMDLHRDSKMDTMWESPPLVVRVKQRANARR</sequence>
<proteinExistence type="inferred from homology"/>
<feature type="binding site" description="axial binding residue" evidence="4">
    <location>
        <position position="413"/>
    </location>
    <ligand>
        <name>heme</name>
        <dbReference type="ChEBI" id="CHEBI:30413"/>
    </ligand>
    <ligandPart>
        <name>Fe</name>
        <dbReference type="ChEBI" id="CHEBI:18248"/>
    </ligandPart>
</feature>
<keyword evidence="5" id="KW-0560">Oxidoreductase</keyword>
<evidence type="ECO:0000256" key="5">
    <source>
        <dbReference type="RuleBase" id="RU000461"/>
    </source>
</evidence>
<dbReference type="Proteomes" id="UP000799424">
    <property type="component" value="Unassembled WGS sequence"/>
</dbReference>
<keyword evidence="7" id="KW-1185">Reference proteome</keyword>
<dbReference type="InterPro" id="IPR002401">
    <property type="entry name" value="Cyt_P450_E_grp-I"/>
</dbReference>
<dbReference type="InterPro" id="IPR036396">
    <property type="entry name" value="Cyt_P450_sf"/>
</dbReference>
<evidence type="ECO:0000256" key="1">
    <source>
        <dbReference type="ARBA" id="ARBA00001971"/>
    </source>
</evidence>
<dbReference type="SUPFAM" id="SSF48264">
    <property type="entry name" value="Cytochrome P450"/>
    <property type="match status" value="1"/>
</dbReference>
<dbReference type="InterPro" id="IPR050121">
    <property type="entry name" value="Cytochrome_P450_monoxygenase"/>
</dbReference>
<dbReference type="PRINTS" id="PR00463">
    <property type="entry name" value="EP450I"/>
</dbReference>
<gene>
    <name evidence="6" type="ORF">CC86DRAFT_297715</name>
</gene>
<dbReference type="PRINTS" id="PR00385">
    <property type="entry name" value="P450"/>
</dbReference>
<evidence type="ECO:0000256" key="3">
    <source>
        <dbReference type="ARBA" id="ARBA00023004"/>
    </source>
</evidence>
<organism evidence="6 7">
    <name type="scientific">Ophiobolus disseminans</name>
    <dbReference type="NCBI Taxonomy" id="1469910"/>
    <lineage>
        <taxon>Eukaryota</taxon>
        <taxon>Fungi</taxon>
        <taxon>Dikarya</taxon>
        <taxon>Ascomycota</taxon>
        <taxon>Pezizomycotina</taxon>
        <taxon>Dothideomycetes</taxon>
        <taxon>Pleosporomycetidae</taxon>
        <taxon>Pleosporales</taxon>
        <taxon>Pleosporineae</taxon>
        <taxon>Phaeosphaeriaceae</taxon>
        <taxon>Ophiobolus</taxon>
    </lineage>
</organism>
<comment type="similarity">
    <text evidence="5">Belongs to the cytochrome P450 family.</text>
</comment>
<dbReference type="InterPro" id="IPR017972">
    <property type="entry name" value="Cyt_P450_CS"/>
</dbReference>
<protein>
    <submittedName>
        <fullName evidence="6">Cytochrome P450</fullName>
    </submittedName>
</protein>
<dbReference type="AlphaFoldDB" id="A0A6A6ZTM3"/>
<dbReference type="PANTHER" id="PTHR24305:SF161">
    <property type="entry name" value="P450, PUTATIVE (EUROFUNG)-RELATED"/>
    <property type="match status" value="1"/>
</dbReference>